<evidence type="ECO:0000313" key="1">
    <source>
        <dbReference type="EMBL" id="KKN07835.1"/>
    </source>
</evidence>
<sequence>MQELIPSKVIGKKYLWRPIDIEYRCYNCGSSKGAVEDGFTAVVIILHASENDDRQIICGECHAPQDMNPEGWWDVETISTKEIGMVPYTQLEEIKEEE</sequence>
<protein>
    <submittedName>
        <fullName evidence="1">Uncharacterized protein</fullName>
    </submittedName>
</protein>
<organism evidence="1">
    <name type="scientific">marine sediment metagenome</name>
    <dbReference type="NCBI Taxonomy" id="412755"/>
    <lineage>
        <taxon>unclassified sequences</taxon>
        <taxon>metagenomes</taxon>
        <taxon>ecological metagenomes</taxon>
    </lineage>
</organism>
<proteinExistence type="predicted"/>
<gene>
    <name evidence="1" type="ORF">LCGC14_1062880</name>
</gene>
<reference evidence="1" key="1">
    <citation type="journal article" date="2015" name="Nature">
        <title>Complex archaea that bridge the gap between prokaryotes and eukaryotes.</title>
        <authorList>
            <person name="Spang A."/>
            <person name="Saw J.H."/>
            <person name="Jorgensen S.L."/>
            <person name="Zaremba-Niedzwiedzka K."/>
            <person name="Martijn J."/>
            <person name="Lind A.E."/>
            <person name="van Eijk R."/>
            <person name="Schleper C."/>
            <person name="Guy L."/>
            <person name="Ettema T.J."/>
        </authorList>
    </citation>
    <scope>NUCLEOTIDE SEQUENCE</scope>
</reference>
<accession>A0A0F9MKM1</accession>
<dbReference type="SUPFAM" id="SSF50044">
    <property type="entry name" value="SH3-domain"/>
    <property type="match status" value="1"/>
</dbReference>
<comment type="caution">
    <text evidence="1">The sequence shown here is derived from an EMBL/GenBank/DDBJ whole genome shotgun (WGS) entry which is preliminary data.</text>
</comment>
<dbReference type="AlphaFoldDB" id="A0A0F9MKM1"/>
<name>A0A0F9MKM1_9ZZZZ</name>
<dbReference type="InterPro" id="IPR036028">
    <property type="entry name" value="SH3-like_dom_sf"/>
</dbReference>
<dbReference type="EMBL" id="LAZR01004521">
    <property type="protein sequence ID" value="KKN07835.1"/>
    <property type="molecule type" value="Genomic_DNA"/>
</dbReference>